<dbReference type="NCBIfam" id="TIGR00609">
    <property type="entry name" value="recB"/>
    <property type="match status" value="1"/>
</dbReference>
<dbReference type="InterPro" id="IPR011335">
    <property type="entry name" value="Restrct_endonuc-II-like"/>
</dbReference>
<evidence type="ECO:0000256" key="6">
    <source>
        <dbReference type="ARBA" id="ARBA00022806"/>
    </source>
</evidence>
<dbReference type="InterPro" id="IPR014017">
    <property type="entry name" value="DNA_helicase_UvrD-like_C"/>
</dbReference>
<dbReference type="InterPro" id="IPR011604">
    <property type="entry name" value="PDDEXK-like_dom_sf"/>
</dbReference>
<comment type="miscellaneous">
    <text evidence="15">In the RecBCD complex, RecB has a slow 3'-5' helicase, an exonuclease activity and loads RecA onto ssDNA, RecD has a fast 5'-3' helicase activity, while RecC stimulates the ATPase and processivity of the RecB helicase and contributes to recognition of the Chi site.</text>
</comment>
<dbReference type="SUPFAM" id="SSF52980">
    <property type="entry name" value="Restriction endonuclease-like"/>
    <property type="match status" value="1"/>
</dbReference>
<dbReference type="Gene3D" id="1.10.3170.10">
    <property type="entry name" value="Recbcd, chain B, domain 2"/>
    <property type="match status" value="1"/>
</dbReference>
<comment type="catalytic activity">
    <reaction evidence="15">
        <text>Exonucleolytic cleavage (in the presence of ATP) in either 5'- to 3'- or 3'- to 5'-direction to yield 5'-phosphooligonucleotides.</text>
        <dbReference type="EC" id="3.1.11.5"/>
    </reaction>
</comment>
<dbReference type="InterPro" id="IPR000212">
    <property type="entry name" value="DNA_helicase_UvrD/REP"/>
</dbReference>
<dbReference type="GO" id="GO:0043138">
    <property type="term" value="F:3'-5' DNA helicase activity"/>
    <property type="evidence" value="ECO:0007669"/>
    <property type="project" value="UniProtKB-UniRule"/>
</dbReference>
<dbReference type="InterPro" id="IPR027417">
    <property type="entry name" value="P-loop_NTPase"/>
</dbReference>
<dbReference type="Gene3D" id="3.40.50.300">
    <property type="entry name" value="P-loop containing nucleotide triphosphate hydrolases"/>
    <property type="match status" value="2"/>
</dbReference>
<dbReference type="GO" id="GO:0016887">
    <property type="term" value="F:ATP hydrolysis activity"/>
    <property type="evidence" value="ECO:0007669"/>
    <property type="project" value="RHEA"/>
</dbReference>
<dbReference type="PROSITE" id="PS51217">
    <property type="entry name" value="UVRD_HELICASE_CTER"/>
    <property type="match status" value="1"/>
</dbReference>
<protein>
    <recommendedName>
        <fullName evidence="15">RecBCD enzyme subunit RecB</fullName>
        <ecNumber evidence="15">3.1.11.5</ecNumber>
        <ecNumber evidence="15">5.6.2.4</ecNumber>
    </recommendedName>
    <alternativeName>
        <fullName evidence="15">DNA 3'-5' helicase subunit RecB</fullName>
    </alternativeName>
    <alternativeName>
        <fullName evidence="15">Exonuclease V subunit RecB</fullName>
        <shortName evidence="15">ExoV subunit RecB</shortName>
    </alternativeName>
    <alternativeName>
        <fullName evidence="15">Helicase/nuclease RecBCD subunit RecB</fullName>
    </alternativeName>
</protein>
<keyword evidence="5 15" id="KW-0378">Hydrolase</keyword>
<evidence type="ECO:0000259" key="18">
    <source>
        <dbReference type="PROSITE" id="PS51217"/>
    </source>
</evidence>
<dbReference type="Gene3D" id="3.90.320.10">
    <property type="match status" value="1"/>
</dbReference>
<comment type="subunit">
    <text evidence="15">Heterotrimer of RecB, RecC and RecD. All subunits contribute to DNA-binding. Interacts with RecA.</text>
</comment>
<evidence type="ECO:0000256" key="10">
    <source>
        <dbReference type="ARBA" id="ARBA00023125"/>
    </source>
</evidence>
<dbReference type="GO" id="GO:0000724">
    <property type="term" value="P:double-strand break repair via homologous recombination"/>
    <property type="evidence" value="ECO:0007669"/>
    <property type="project" value="UniProtKB-UniRule"/>
</dbReference>
<dbReference type="EMBL" id="SMDC01000005">
    <property type="protein sequence ID" value="TCW35993.1"/>
    <property type="molecule type" value="Genomic_DNA"/>
</dbReference>
<dbReference type="InterPro" id="IPR038726">
    <property type="entry name" value="PDDEXK_AddAB-type"/>
</dbReference>
<keyword evidence="11 15" id="KW-0234">DNA repair</keyword>
<dbReference type="InterPro" id="IPR014016">
    <property type="entry name" value="UvrD-like_ATP-bd"/>
</dbReference>
<dbReference type="GO" id="GO:0008854">
    <property type="term" value="F:exodeoxyribonuclease V activity"/>
    <property type="evidence" value="ECO:0007669"/>
    <property type="project" value="UniProtKB-EC"/>
</dbReference>
<accession>A0A4R4AAL9</accession>
<comment type="function">
    <text evidence="15">A helicase/nuclease that prepares dsDNA breaks (DSB) for recombinational DNA repair. Binds to DSBs and unwinds DNA via a highly rapid and processive ATP-dependent bidirectional helicase activity. Unwinds dsDNA until it encounters a Chi (crossover hotspot instigator) sequence from the 3' direction. Cuts ssDNA a few nucleotides 3' to the Chi site. The properties and activities of the enzyme are changed at Chi. The Chi-altered holoenzyme produces a long 3'-ssDNA overhang and facilitates RecA-binding to the ssDNA for homologous DNA recombination and repair. Holoenzyme degrades any linearized DNA that is unable to undergo homologous recombination. In the holoenzyme this subunit contributes ATPase, 3'-5' helicase, exonuclease activity and loads RecA onto ssDNA.</text>
</comment>
<evidence type="ECO:0000256" key="2">
    <source>
        <dbReference type="ARBA" id="ARBA00022723"/>
    </source>
</evidence>
<dbReference type="EC" id="5.6.2.4" evidence="15"/>
<dbReference type="GO" id="GO:0005524">
    <property type="term" value="F:ATP binding"/>
    <property type="evidence" value="ECO:0007669"/>
    <property type="project" value="UniProtKB-UniRule"/>
</dbReference>
<keyword evidence="3 15" id="KW-0547">Nucleotide-binding</keyword>
<feature type="binding site" evidence="16">
    <location>
        <begin position="23"/>
        <end position="30"/>
    </location>
    <ligand>
        <name>ATP</name>
        <dbReference type="ChEBI" id="CHEBI:30616"/>
    </ligand>
</feature>
<comment type="domain">
    <text evidence="15">The C-terminal domain has nuclease activity and interacts with RecD. It interacts with RecA, facilitating its loading onto ssDNA.</text>
</comment>
<comment type="catalytic activity">
    <reaction evidence="13 15">
        <text>Couples ATP hydrolysis with the unwinding of duplex DNA by translocating in the 3'-5' direction.</text>
        <dbReference type="EC" id="5.6.2.4"/>
    </reaction>
</comment>
<dbReference type="PROSITE" id="PS51198">
    <property type="entry name" value="UVRD_HELICASE_ATP_BIND"/>
    <property type="match status" value="1"/>
</dbReference>
<dbReference type="EC" id="3.1.11.5" evidence="15"/>
<evidence type="ECO:0000256" key="5">
    <source>
        <dbReference type="ARBA" id="ARBA00022801"/>
    </source>
</evidence>
<evidence type="ECO:0000256" key="9">
    <source>
        <dbReference type="ARBA" id="ARBA00022842"/>
    </source>
</evidence>
<feature type="domain" description="UvrD-like helicase ATP-binding" evidence="17">
    <location>
        <begin position="2"/>
        <end position="473"/>
    </location>
</feature>
<keyword evidence="6 15" id="KW-0347">Helicase</keyword>
<dbReference type="CDD" id="cd22352">
    <property type="entry name" value="RecB_C-like"/>
    <property type="match status" value="1"/>
</dbReference>
<evidence type="ECO:0000256" key="4">
    <source>
        <dbReference type="ARBA" id="ARBA00022763"/>
    </source>
</evidence>
<keyword evidence="10 15" id="KW-0238">DNA-binding</keyword>
<dbReference type="Pfam" id="PF00580">
    <property type="entry name" value="UvrD-helicase"/>
    <property type="match status" value="1"/>
</dbReference>
<dbReference type="HAMAP" id="MF_01485">
    <property type="entry name" value="RecB"/>
    <property type="match status" value="1"/>
</dbReference>
<feature type="binding site" evidence="15">
    <location>
        <position position="1140"/>
    </location>
    <ligand>
        <name>Mg(2+)</name>
        <dbReference type="ChEBI" id="CHEBI:18420"/>
    </ligand>
</feature>
<evidence type="ECO:0000256" key="13">
    <source>
        <dbReference type="ARBA" id="ARBA00034617"/>
    </source>
</evidence>
<keyword evidence="2 15" id="KW-0479">Metal-binding</keyword>
<evidence type="ECO:0000313" key="19">
    <source>
        <dbReference type="EMBL" id="TCW35993.1"/>
    </source>
</evidence>
<dbReference type="PANTHER" id="PTHR11070">
    <property type="entry name" value="UVRD / RECB / PCRA DNA HELICASE FAMILY MEMBER"/>
    <property type="match status" value="1"/>
</dbReference>
<feature type="active site" description="For nuclease activity" evidence="15">
    <location>
        <position position="1140"/>
    </location>
</feature>
<dbReference type="GO" id="GO:0009338">
    <property type="term" value="C:exodeoxyribonuclease V complex"/>
    <property type="evidence" value="ECO:0007669"/>
    <property type="project" value="TreeGrafter"/>
</dbReference>
<evidence type="ECO:0000256" key="16">
    <source>
        <dbReference type="PROSITE-ProRule" id="PRU00560"/>
    </source>
</evidence>
<dbReference type="Pfam" id="PF12705">
    <property type="entry name" value="PDDEXK_1"/>
    <property type="match status" value="1"/>
</dbReference>
<evidence type="ECO:0000256" key="1">
    <source>
        <dbReference type="ARBA" id="ARBA00022722"/>
    </source>
</evidence>
<organism evidence="19 20">
    <name type="scientific">Marichromatium gracile</name>
    <name type="common">Chromatium gracile</name>
    <dbReference type="NCBI Taxonomy" id="1048"/>
    <lineage>
        <taxon>Bacteria</taxon>
        <taxon>Pseudomonadati</taxon>
        <taxon>Pseudomonadota</taxon>
        <taxon>Gammaproteobacteria</taxon>
        <taxon>Chromatiales</taxon>
        <taxon>Chromatiaceae</taxon>
        <taxon>Marichromatium</taxon>
    </lineage>
</organism>
<sequence length="1238" mass="138458">MTAEPNRLDPLAIPLCGARLIEASAGTGKTFTLAMLYLRLVLGHGVALGARTRLQPPEILVVTFTNAATDELRGRIRARLVEAAAAFRCPETDSGDPLLARLRTEMSAHTDPNLCARHLEQAAEWMDEAAISTIHAWCHRMLREHAFDSGNMFELELENDAAPLLRQAVEDYWRSCYGDLDRATLARVHVHWSSPAALEQRLARLLGLREHAPRAPEQPPETIIADVLETRRRRIDALKRAWSERDWCGQLETLFEEAAARKAFNQRQLNSKHRAEVIARLRAWILDPEAEHPALKADSRSWQRMSSRAVAEIWKDDAPPVDHPACRALETLFEQLADLPELQPPLLAHALHRVAERIEEEKRARALLTQHDLLERLDQALQGPQGARLAATIRRQFPFALVDEFQDTDPLQYRIFATVYRPEENAPETGLFMIGDPKQSIYAFRGADIHTYLRARAATAPRHYSLDTNYRSCPALIAGINALFAQAEQRPGGAFLFRDQTADPVPFLAVSPNPSRAEDDRLRIDGEPAPVLQAWVLDGDEGKPLGKGDYAQRMAACTARTIVSLLEQGASGRATLPDGRGGHRPLRAGDIAVLVNRHQEAAQVRAELHQLGVASVYLSERNSVYQSRQAHDLLLLLRAVADPFDERLMRQALACDLIGLPLDQLDQLNHDELYWDDCGERLRRYHQLWRTQGVLPLLYRVIADFAIAPRLLARADGERALTDLLHLGELLARASQQLDGEQALVRALEARIQGESGEDAETQQLRLESDADLVQVITIHKSKGLEYPLVFVPFVATTRQVRSDDLPLKTHDAEGRLRLHLHAAPTLVEQADGERLGEDLRKLYVALTRARDALWLGLGATKELPVTALGHLLGIDEPSALRERLAHWPALTTLDEPRATTPLAQTAAEVSLDSARPPPHRPPRPWWITSYSALARHSASEEPDDTPGERETAAQETAFEEALAEAPRARPVEPTRLTGLHAFPRGSRYGTFLHGLLEWAATLEWRAPEGETLRGYRAALAATALRRETIARRCNRRGLTDWIDTLDQWLAGYLTRTWSLAAIDGADLRLTALDPERLQVELEFWIQTRAVDTAALDALVRGHIAPGAARPALERQRLEGMLKGFIDLVFEHQGRFYLLDWKSNWLGPDDAAYAQTAMREAVLAARYDLQYALYLLALHRLLRARLPDYDPERHLGGAIYAFLRGAAASSQGLHLDRPPVAFVEALDRLFAGEREAAA</sequence>
<feature type="binding site" evidence="15">
    <location>
        <position position="1127"/>
    </location>
    <ligand>
        <name>Mg(2+)</name>
        <dbReference type="ChEBI" id="CHEBI:18420"/>
    </ligand>
</feature>
<keyword evidence="9 15" id="KW-0460">Magnesium</keyword>
<comment type="similarity">
    <text evidence="15">Belongs to the helicase family. UvrD subfamily.</text>
</comment>
<evidence type="ECO:0000256" key="11">
    <source>
        <dbReference type="ARBA" id="ARBA00023204"/>
    </source>
</evidence>
<comment type="cofactor">
    <cofactor evidence="15">
        <name>Mg(2+)</name>
        <dbReference type="ChEBI" id="CHEBI:18420"/>
    </cofactor>
    <text evidence="15">Binds 1 Mg(2+) ion per subunit.</text>
</comment>
<dbReference type="Gene3D" id="1.10.486.10">
    <property type="entry name" value="PCRA, domain 4"/>
    <property type="match status" value="1"/>
</dbReference>
<evidence type="ECO:0000256" key="15">
    <source>
        <dbReference type="HAMAP-Rule" id="MF_01485"/>
    </source>
</evidence>
<feature type="region of interest" description="DNA-binding and helicase activity, interacts with RecC" evidence="15">
    <location>
        <begin position="1"/>
        <end position="897"/>
    </location>
</feature>
<proteinExistence type="inferred from homology"/>
<dbReference type="RefSeq" id="WP_132229618.1">
    <property type="nucleotide sequence ID" value="NZ_NRRH01000016.1"/>
</dbReference>
<dbReference type="PANTHER" id="PTHR11070:SF23">
    <property type="entry name" value="RECBCD ENZYME SUBUNIT RECB"/>
    <property type="match status" value="1"/>
</dbReference>
<evidence type="ECO:0000256" key="8">
    <source>
        <dbReference type="ARBA" id="ARBA00022840"/>
    </source>
</evidence>
<comment type="domain">
    <text evidence="15">The N-terminal DNA-binding domain is a ssDNA-dependent ATPase and has ATP-dependent 3'-5' helicase function. This domain interacts with RecC.</text>
</comment>
<evidence type="ECO:0000256" key="12">
    <source>
        <dbReference type="ARBA" id="ARBA00023235"/>
    </source>
</evidence>
<gene>
    <name evidence="15" type="primary">recB</name>
    <name evidence="19" type="ORF">EDC29_105168</name>
</gene>
<keyword evidence="8 15" id="KW-0067">ATP-binding</keyword>
<dbReference type="InterPro" id="IPR004586">
    <property type="entry name" value="RecB"/>
</dbReference>
<evidence type="ECO:0000256" key="7">
    <source>
        <dbReference type="ARBA" id="ARBA00022839"/>
    </source>
</evidence>
<evidence type="ECO:0000256" key="3">
    <source>
        <dbReference type="ARBA" id="ARBA00022741"/>
    </source>
</evidence>
<keyword evidence="7 15" id="KW-0269">Exonuclease</keyword>
<dbReference type="Proteomes" id="UP000295247">
    <property type="component" value="Unassembled WGS sequence"/>
</dbReference>
<keyword evidence="4 15" id="KW-0227">DNA damage</keyword>
<evidence type="ECO:0000313" key="20">
    <source>
        <dbReference type="Proteomes" id="UP000295247"/>
    </source>
</evidence>
<keyword evidence="1 15" id="KW-0540">Nuclease</keyword>
<dbReference type="GO" id="GO:0005829">
    <property type="term" value="C:cytosol"/>
    <property type="evidence" value="ECO:0007669"/>
    <property type="project" value="TreeGrafter"/>
</dbReference>
<comment type="catalytic activity">
    <reaction evidence="14 15">
        <text>ATP + H2O = ADP + phosphate + H(+)</text>
        <dbReference type="Rhea" id="RHEA:13065"/>
        <dbReference type="ChEBI" id="CHEBI:15377"/>
        <dbReference type="ChEBI" id="CHEBI:15378"/>
        <dbReference type="ChEBI" id="CHEBI:30616"/>
        <dbReference type="ChEBI" id="CHEBI:43474"/>
        <dbReference type="ChEBI" id="CHEBI:456216"/>
        <dbReference type="EC" id="5.6.2.4"/>
    </reaction>
</comment>
<feature type="domain" description="UvrD-like helicase C-terminal" evidence="18">
    <location>
        <begin position="500"/>
        <end position="784"/>
    </location>
</feature>
<dbReference type="Pfam" id="PF13361">
    <property type="entry name" value="UvrD_C"/>
    <property type="match status" value="1"/>
</dbReference>
<dbReference type="AlphaFoldDB" id="A0A4R4AAL9"/>
<feature type="region of interest" description="Nuclease activity, interacts with RecD and RecA" evidence="15">
    <location>
        <begin position="925"/>
        <end position="1238"/>
    </location>
</feature>
<dbReference type="GO" id="GO:0000287">
    <property type="term" value="F:magnesium ion binding"/>
    <property type="evidence" value="ECO:0007669"/>
    <property type="project" value="UniProtKB-UniRule"/>
</dbReference>
<feature type="binding site" evidence="15">
    <location>
        <position position="994"/>
    </location>
    <ligand>
        <name>Mg(2+)</name>
        <dbReference type="ChEBI" id="CHEBI:18420"/>
    </ligand>
</feature>
<dbReference type="SUPFAM" id="SSF52540">
    <property type="entry name" value="P-loop containing nucleoside triphosphate hydrolases"/>
    <property type="match status" value="1"/>
</dbReference>
<evidence type="ECO:0000259" key="17">
    <source>
        <dbReference type="PROSITE" id="PS51198"/>
    </source>
</evidence>
<keyword evidence="12 15" id="KW-0413">Isomerase</keyword>
<evidence type="ECO:0000256" key="14">
    <source>
        <dbReference type="ARBA" id="ARBA00048988"/>
    </source>
</evidence>
<dbReference type="GO" id="GO:0003677">
    <property type="term" value="F:DNA binding"/>
    <property type="evidence" value="ECO:0007669"/>
    <property type="project" value="UniProtKB-UniRule"/>
</dbReference>
<comment type="caution">
    <text evidence="19">The sequence shown here is derived from an EMBL/GenBank/DDBJ whole genome shotgun (WGS) entry which is preliminary data.</text>
</comment>
<reference evidence="19 20" key="1">
    <citation type="submission" date="2019-03" db="EMBL/GenBank/DDBJ databases">
        <title>Genomic Encyclopedia of Type Strains, Phase IV (KMG-IV): sequencing the most valuable type-strain genomes for metagenomic binning, comparative biology and taxonomic classification.</title>
        <authorList>
            <person name="Goeker M."/>
        </authorList>
    </citation>
    <scope>NUCLEOTIDE SEQUENCE [LARGE SCALE GENOMIC DNA]</scope>
    <source>
        <strain evidence="19 20">DSM 203</strain>
    </source>
</reference>
<name>A0A4R4AAL9_MARGR</name>